<name>A0A4R7KA06_9CLOT</name>
<dbReference type="InterPro" id="IPR023023">
    <property type="entry name" value="dNTPase_2"/>
</dbReference>
<evidence type="ECO:0000259" key="3">
    <source>
        <dbReference type="PROSITE" id="PS51831"/>
    </source>
</evidence>
<dbReference type="Pfam" id="PF01966">
    <property type="entry name" value="HD"/>
    <property type="match status" value="1"/>
</dbReference>
<evidence type="ECO:0000313" key="5">
    <source>
        <dbReference type="Proteomes" id="UP000295325"/>
    </source>
</evidence>
<reference evidence="4 5" key="1">
    <citation type="submission" date="2019-03" db="EMBL/GenBank/DDBJ databases">
        <title>Genomic Encyclopedia of Type Strains, Phase IV (KMG-IV): sequencing the most valuable type-strain genomes for metagenomic binning, comparative biology and taxonomic classification.</title>
        <authorList>
            <person name="Goeker M."/>
        </authorList>
    </citation>
    <scope>NUCLEOTIDE SEQUENCE [LARGE SCALE GENOMIC DNA]</scope>
    <source>
        <strain evidence="4 5">DSM 24455</strain>
    </source>
</reference>
<dbReference type="PROSITE" id="PS51831">
    <property type="entry name" value="HD"/>
    <property type="match status" value="1"/>
</dbReference>
<dbReference type="PANTHER" id="PTHR35795:SF1">
    <property type="entry name" value="BIS(5'-NUCLEOSYL)-TETRAPHOSPHATASE, SYMMETRICAL"/>
    <property type="match status" value="1"/>
</dbReference>
<dbReference type="AlphaFoldDB" id="A0A4R7KA06"/>
<dbReference type="SMART" id="SM00471">
    <property type="entry name" value="HDc"/>
    <property type="match status" value="1"/>
</dbReference>
<proteinExistence type="inferred from homology"/>
<dbReference type="EMBL" id="SOAZ01000021">
    <property type="protein sequence ID" value="TDT51086.1"/>
    <property type="molecule type" value="Genomic_DNA"/>
</dbReference>
<evidence type="ECO:0000256" key="1">
    <source>
        <dbReference type="ARBA" id="ARBA00022801"/>
    </source>
</evidence>
<dbReference type="HAMAP" id="MF_01212">
    <property type="entry name" value="dGTPase_type2"/>
    <property type="match status" value="1"/>
</dbReference>
<dbReference type="InterPro" id="IPR006261">
    <property type="entry name" value="dGTPase"/>
</dbReference>
<dbReference type="InterPro" id="IPR006674">
    <property type="entry name" value="HD_domain"/>
</dbReference>
<keyword evidence="5" id="KW-1185">Reference proteome</keyword>
<dbReference type="SUPFAM" id="SSF109604">
    <property type="entry name" value="HD-domain/PDEase-like"/>
    <property type="match status" value="1"/>
</dbReference>
<keyword evidence="1 2" id="KW-0378">Hydrolase</keyword>
<dbReference type="Pfam" id="PF13286">
    <property type="entry name" value="HD_assoc"/>
    <property type="match status" value="1"/>
</dbReference>
<comment type="caution">
    <text evidence="4">The sequence shown here is derived from an EMBL/GenBank/DDBJ whole genome shotgun (WGS) entry which is preliminary data.</text>
</comment>
<evidence type="ECO:0000256" key="2">
    <source>
        <dbReference type="HAMAP-Rule" id="MF_01212"/>
    </source>
</evidence>
<dbReference type="Proteomes" id="UP000295325">
    <property type="component" value="Unassembled WGS sequence"/>
</dbReference>
<protein>
    <recommendedName>
        <fullName evidence="2">Deoxyguanosinetriphosphate triphosphohydrolase-like protein</fullName>
    </recommendedName>
</protein>
<organism evidence="4 5">
    <name type="scientific">Fonticella tunisiensis</name>
    <dbReference type="NCBI Taxonomy" id="1096341"/>
    <lineage>
        <taxon>Bacteria</taxon>
        <taxon>Bacillati</taxon>
        <taxon>Bacillota</taxon>
        <taxon>Clostridia</taxon>
        <taxon>Eubacteriales</taxon>
        <taxon>Clostridiaceae</taxon>
        <taxon>Fonticella</taxon>
    </lineage>
</organism>
<dbReference type="PANTHER" id="PTHR35795">
    <property type="entry name" value="SLR1885 PROTEIN"/>
    <property type="match status" value="1"/>
</dbReference>
<dbReference type="CDD" id="cd00077">
    <property type="entry name" value="HDc"/>
    <property type="match status" value="1"/>
</dbReference>
<dbReference type="InterPro" id="IPR026875">
    <property type="entry name" value="PHydrolase_assoc_dom"/>
</dbReference>
<dbReference type="GO" id="GO:0016793">
    <property type="term" value="F:triphosphoric monoester hydrolase activity"/>
    <property type="evidence" value="ECO:0007669"/>
    <property type="project" value="InterPro"/>
</dbReference>
<dbReference type="InterPro" id="IPR051094">
    <property type="entry name" value="Diverse_Catalytic_Enzymes"/>
</dbReference>
<dbReference type="NCBIfam" id="NF002327">
    <property type="entry name" value="PRK01286.1-2"/>
    <property type="match status" value="1"/>
</dbReference>
<evidence type="ECO:0000313" key="4">
    <source>
        <dbReference type="EMBL" id="TDT51086.1"/>
    </source>
</evidence>
<comment type="similarity">
    <text evidence="2">Belongs to the dGTPase family. Type 2 subfamily.</text>
</comment>
<gene>
    <name evidence="4" type="ORF">EDD71_12112</name>
</gene>
<dbReference type="NCBIfam" id="TIGR01353">
    <property type="entry name" value="dGTP_triPase"/>
    <property type="match status" value="1"/>
</dbReference>
<feature type="domain" description="HD" evidence="3">
    <location>
        <begin position="77"/>
        <end position="187"/>
    </location>
</feature>
<dbReference type="InterPro" id="IPR003607">
    <property type="entry name" value="HD/PDEase_dom"/>
</dbReference>
<dbReference type="Gene3D" id="1.10.3210.10">
    <property type="entry name" value="Hypothetical protein af1432"/>
    <property type="match status" value="1"/>
</dbReference>
<accession>A0A4R7KA06</accession>
<sequence>MVMNIREKYEKLEEKILSPLATLSKNTVGRLRSEDKCEIRTEFQRDRDRIIHSKSFRRLKHKTQVFIAPEGDHYRTRLTHTLEVSQIARTMARAIGLNEDLTEAIALGHDLGHTPFGHTGERVLNEIAKEGFRHNEQSLRVVDYLEKSKGLNLTGEVRDGILCHSGDLIPKTNEGKIVKLSDKIAYINHDIDDAIRAGIISLEDIPKECIDTLGRSHSERLNTMITAIVNHALKFGEIKFDGPIGEATWELRRFMFKNVYIGSNAKKEEEKAMHCVEELFNYYKQHPDRMPEEYIKKIEEWGLERVVCDYIAGMTDRFAITEYMNIFVPHPWKKNY</sequence>